<dbReference type="GO" id="GO:0005829">
    <property type="term" value="C:cytosol"/>
    <property type="evidence" value="ECO:0007669"/>
    <property type="project" value="TreeGrafter"/>
</dbReference>
<accession>A0A2H4VQE8</accession>
<dbReference type="RefSeq" id="WP_100905820.1">
    <property type="nucleotide sequence ID" value="NZ_CP017766.1"/>
</dbReference>
<evidence type="ECO:0000256" key="4">
    <source>
        <dbReference type="ARBA" id="ARBA00023231"/>
    </source>
</evidence>
<dbReference type="GO" id="GO:0005524">
    <property type="term" value="F:ATP binding"/>
    <property type="evidence" value="ECO:0007669"/>
    <property type="project" value="TreeGrafter"/>
</dbReference>
<dbReference type="Proteomes" id="UP000232806">
    <property type="component" value="Chromosome"/>
</dbReference>
<sequence length="112" mass="12269">MKKIMTIIRPDKLEDVKQALEDIGCLGMTVKEVKGRGIQLGITESYRGKDYKVDLLPKTQVEIVAPAEDVEAIVDTIVKSAQTGCIGDGKIFISPVEDVVRIRTGERGKKAI</sequence>
<dbReference type="EMBL" id="JABBYL010000006">
    <property type="protein sequence ID" value="NMO08495.1"/>
    <property type="molecule type" value="Genomic_DNA"/>
</dbReference>
<evidence type="ECO:0000256" key="2">
    <source>
        <dbReference type="ARBA" id="ARBA00023015"/>
    </source>
</evidence>
<dbReference type="InterPro" id="IPR017918">
    <property type="entry name" value="N-reg_PII_CS"/>
</dbReference>
<dbReference type="OrthoDB" id="10960at2157"/>
<dbReference type="Proteomes" id="UP000232631">
    <property type="component" value="Chromosome"/>
</dbReference>
<keyword evidence="3" id="KW-0804">Transcription</keyword>
<evidence type="ECO:0000256" key="3">
    <source>
        <dbReference type="ARBA" id="ARBA00023163"/>
    </source>
</evidence>
<dbReference type="GO" id="GO:0030234">
    <property type="term" value="F:enzyme regulator activity"/>
    <property type="evidence" value="ECO:0007669"/>
    <property type="project" value="InterPro"/>
</dbReference>
<dbReference type="PROSITE" id="PS00638">
    <property type="entry name" value="PII_GLNB_CTER"/>
    <property type="match status" value="1"/>
</dbReference>
<keyword evidence="4" id="KW-0535">Nitrogen fixation</keyword>
<dbReference type="SUPFAM" id="SSF54913">
    <property type="entry name" value="GlnB-like"/>
    <property type="match status" value="1"/>
</dbReference>
<dbReference type="SMART" id="SM00938">
    <property type="entry name" value="P-II"/>
    <property type="match status" value="1"/>
</dbReference>
<dbReference type="InterPro" id="IPR002187">
    <property type="entry name" value="N-reg_PII"/>
</dbReference>
<evidence type="ECO:0000313" key="12">
    <source>
        <dbReference type="Proteomes" id="UP000591058"/>
    </source>
</evidence>
<evidence type="ECO:0000313" key="9">
    <source>
        <dbReference type="EMBL" id="NMO08495.1"/>
    </source>
</evidence>
<comment type="similarity">
    <text evidence="6">Belongs to the P(II) protein family.</text>
</comment>
<dbReference type="EMBL" id="CP017766">
    <property type="protein sequence ID" value="AUB55842.1"/>
    <property type="molecule type" value="Genomic_DNA"/>
</dbReference>
<dbReference type="Gene3D" id="3.30.70.120">
    <property type="match status" value="1"/>
</dbReference>
<gene>
    <name evidence="7" type="ORF">BK007_07405</name>
    <name evidence="8" type="ORF">BK009_06090</name>
    <name evidence="9" type="ORF">HG719_01425</name>
</gene>
<dbReference type="InterPro" id="IPR011322">
    <property type="entry name" value="N-reg_PII-like_a/b"/>
</dbReference>
<dbReference type="Proteomes" id="UP000591058">
    <property type="component" value="Unassembled WGS sequence"/>
</dbReference>
<dbReference type="InterPro" id="IPR015867">
    <property type="entry name" value="N-reg_PII/ATP_PRibTrfase_C"/>
</dbReference>
<dbReference type="PANTHER" id="PTHR30115:SF11">
    <property type="entry name" value="NITROGEN REGULATORY PROTEIN P-II HOMOLOG"/>
    <property type="match status" value="1"/>
</dbReference>
<reference evidence="9 12" key="2">
    <citation type="submission" date="2020-04" db="EMBL/GenBank/DDBJ databases">
        <title>Draft genome of Methanobacterium subterraneum isolated from animal feces.</title>
        <authorList>
            <person name="Ouboter H.T."/>
            <person name="Berger S."/>
            <person name="Gungor E."/>
            <person name="Jetten M.S.M."/>
            <person name="Welte C.U."/>
        </authorList>
    </citation>
    <scope>NUCLEOTIDE SEQUENCE [LARGE SCALE GENOMIC DNA]</scope>
    <source>
        <strain evidence="9">HO_2020</strain>
    </source>
</reference>
<keyword evidence="2" id="KW-0805">Transcription regulation</keyword>
<dbReference type="GO" id="GO:0006808">
    <property type="term" value="P:regulation of nitrogen utilization"/>
    <property type="evidence" value="ECO:0007669"/>
    <property type="project" value="InterPro"/>
</dbReference>
<reference evidence="10 11" key="1">
    <citation type="submission" date="2016-10" db="EMBL/GenBank/DDBJ databases">
        <title>Comparative genomics between deep and shallow subseafloor isolates.</title>
        <authorList>
            <person name="Ishii S."/>
            <person name="Miller J.R."/>
            <person name="Sutton G."/>
            <person name="Suzuki S."/>
            <person name="Methe B."/>
            <person name="Inagaki F."/>
            <person name="Imachi H."/>
        </authorList>
    </citation>
    <scope>NUCLEOTIDE SEQUENCE [LARGE SCALE GENOMIC DNA]</scope>
    <source>
        <strain evidence="8 10">A8p</strain>
        <strain evidence="7 11">MO-MB1</strain>
    </source>
</reference>
<evidence type="ECO:0000256" key="5">
    <source>
        <dbReference type="PIRSR" id="PIRSR602187-50"/>
    </source>
</evidence>
<organism evidence="7 11">
    <name type="scientific">Methanobacterium subterraneum</name>
    <dbReference type="NCBI Taxonomy" id="59277"/>
    <lineage>
        <taxon>Archaea</taxon>
        <taxon>Methanobacteriati</taxon>
        <taxon>Methanobacteriota</taxon>
        <taxon>Methanomada group</taxon>
        <taxon>Methanobacteria</taxon>
        <taxon>Methanobacteriales</taxon>
        <taxon>Methanobacteriaceae</taxon>
        <taxon>Methanobacterium</taxon>
    </lineage>
</organism>
<dbReference type="KEGG" id="msub:BK009_06090"/>
<accession>A0A2H4VCN6</accession>
<dbReference type="AlphaFoldDB" id="A0A2H4VCN6"/>
<dbReference type="PANTHER" id="PTHR30115">
    <property type="entry name" value="NITROGEN REGULATORY PROTEIN P-II"/>
    <property type="match status" value="1"/>
</dbReference>
<keyword evidence="10" id="KW-1185">Reference proteome</keyword>
<protein>
    <submittedName>
        <fullName evidence="9">P-II family nitrogen regulator</fullName>
    </submittedName>
    <submittedName>
        <fullName evidence="7">Transcriptional regulator</fullName>
    </submittedName>
</protein>
<dbReference type="PRINTS" id="PR00340">
    <property type="entry name" value="PIIGLNB"/>
</dbReference>
<evidence type="ECO:0000313" key="10">
    <source>
        <dbReference type="Proteomes" id="UP000232631"/>
    </source>
</evidence>
<evidence type="ECO:0000313" key="7">
    <source>
        <dbReference type="EMBL" id="AUB55842.1"/>
    </source>
</evidence>
<evidence type="ECO:0000256" key="6">
    <source>
        <dbReference type="RuleBase" id="RU003936"/>
    </source>
</evidence>
<proteinExistence type="inferred from homology"/>
<dbReference type="PROSITE" id="PS51343">
    <property type="entry name" value="PII_GLNB_DOM"/>
    <property type="match status" value="1"/>
</dbReference>
<dbReference type="GeneID" id="35122682"/>
<evidence type="ECO:0000256" key="1">
    <source>
        <dbReference type="ARBA" id="ARBA00002440"/>
    </source>
</evidence>
<evidence type="ECO:0000313" key="8">
    <source>
        <dbReference type="EMBL" id="AUB60292.1"/>
    </source>
</evidence>
<evidence type="ECO:0000313" key="11">
    <source>
        <dbReference type="Proteomes" id="UP000232806"/>
    </source>
</evidence>
<comment type="function">
    <text evidence="1">Could be involved in the regulation of nitrogen fixation.</text>
</comment>
<dbReference type="Pfam" id="PF00543">
    <property type="entry name" value="P-II"/>
    <property type="match status" value="1"/>
</dbReference>
<keyword evidence="5" id="KW-0597">Phosphoprotein</keyword>
<dbReference type="EMBL" id="CP017768">
    <property type="protein sequence ID" value="AUB60292.1"/>
    <property type="molecule type" value="Genomic_DNA"/>
</dbReference>
<name>A0A2H4VCN6_9EURY</name>
<feature type="modified residue" description="O-UMP-tyrosine" evidence="5">
    <location>
        <position position="51"/>
    </location>
</feature>